<feature type="transmembrane region" description="Helical" evidence="1">
    <location>
        <begin position="84"/>
        <end position="104"/>
    </location>
</feature>
<keyword evidence="1" id="KW-0472">Membrane</keyword>
<keyword evidence="3" id="KW-1185">Reference proteome</keyword>
<evidence type="ECO:0000313" key="3">
    <source>
        <dbReference type="Proteomes" id="UP000317171"/>
    </source>
</evidence>
<feature type="transmembrane region" description="Helical" evidence="1">
    <location>
        <begin position="285"/>
        <end position="305"/>
    </location>
</feature>
<reference evidence="2 3" key="1">
    <citation type="submission" date="2019-02" db="EMBL/GenBank/DDBJ databases">
        <title>Deep-cultivation of Planctomycetes and their phenomic and genomic characterization uncovers novel biology.</title>
        <authorList>
            <person name="Wiegand S."/>
            <person name="Jogler M."/>
            <person name="Boedeker C."/>
            <person name="Pinto D."/>
            <person name="Vollmers J."/>
            <person name="Rivas-Marin E."/>
            <person name="Kohn T."/>
            <person name="Peeters S.H."/>
            <person name="Heuer A."/>
            <person name="Rast P."/>
            <person name="Oberbeckmann S."/>
            <person name="Bunk B."/>
            <person name="Jeske O."/>
            <person name="Meyerdierks A."/>
            <person name="Storesund J.E."/>
            <person name="Kallscheuer N."/>
            <person name="Luecker S."/>
            <person name="Lage O.M."/>
            <person name="Pohl T."/>
            <person name="Merkel B.J."/>
            <person name="Hornburger P."/>
            <person name="Mueller R.-W."/>
            <person name="Bruemmer F."/>
            <person name="Labrenz M."/>
            <person name="Spormann A.M."/>
            <person name="Op den Camp H."/>
            <person name="Overmann J."/>
            <person name="Amann R."/>
            <person name="Jetten M.S.M."/>
            <person name="Mascher T."/>
            <person name="Medema M.H."/>
            <person name="Devos D.P."/>
            <person name="Kaster A.-K."/>
            <person name="Ovreas L."/>
            <person name="Rohde M."/>
            <person name="Galperin M.Y."/>
            <person name="Jogler C."/>
        </authorList>
    </citation>
    <scope>NUCLEOTIDE SEQUENCE [LARGE SCALE GENOMIC DNA]</scope>
    <source>
        <strain evidence="2 3">Pan241w</strain>
    </source>
</reference>
<proteinExistence type="predicted"/>
<dbReference type="Proteomes" id="UP000317171">
    <property type="component" value="Chromosome"/>
</dbReference>
<gene>
    <name evidence="2" type="ORF">Pan241w_54740</name>
</gene>
<keyword evidence="1" id="KW-0812">Transmembrane</keyword>
<dbReference type="EMBL" id="CP036269">
    <property type="protein sequence ID" value="QDT45354.1"/>
    <property type="molecule type" value="Genomic_DNA"/>
</dbReference>
<feature type="transmembrane region" description="Helical" evidence="1">
    <location>
        <begin position="50"/>
        <end position="72"/>
    </location>
</feature>
<dbReference type="AlphaFoldDB" id="A0A517RND2"/>
<accession>A0A517RND2</accession>
<dbReference type="KEGG" id="gaz:Pan241w_54740"/>
<dbReference type="InterPro" id="IPR010390">
    <property type="entry name" value="ABC-2_transporter-like"/>
</dbReference>
<feature type="transmembrane region" description="Helical" evidence="1">
    <location>
        <begin position="194"/>
        <end position="222"/>
    </location>
</feature>
<feature type="transmembrane region" description="Helical" evidence="1">
    <location>
        <begin position="254"/>
        <end position="273"/>
    </location>
</feature>
<protein>
    <recommendedName>
        <fullName evidence="4">ABC-2 family transporter protein</fullName>
    </recommendedName>
</protein>
<evidence type="ECO:0000313" key="2">
    <source>
        <dbReference type="EMBL" id="QDT45354.1"/>
    </source>
</evidence>
<dbReference type="PANTHER" id="PTHR36833:SF2">
    <property type="entry name" value="SLR0610 PROTEIN"/>
    <property type="match status" value="1"/>
</dbReference>
<organism evidence="2 3">
    <name type="scientific">Gimesia alba</name>
    <dbReference type="NCBI Taxonomy" id="2527973"/>
    <lineage>
        <taxon>Bacteria</taxon>
        <taxon>Pseudomonadati</taxon>
        <taxon>Planctomycetota</taxon>
        <taxon>Planctomycetia</taxon>
        <taxon>Planctomycetales</taxon>
        <taxon>Planctomycetaceae</taxon>
        <taxon>Gimesia</taxon>
    </lineage>
</organism>
<dbReference type="Pfam" id="PF06182">
    <property type="entry name" value="ABC2_membrane_6"/>
    <property type="match status" value="2"/>
</dbReference>
<name>A0A517RND2_9PLAN</name>
<dbReference type="PANTHER" id="PTHR36833">
    <property type="entry name" value="SLR0610 PROTEIN-RELATED"/>
    <property type="match status" value="1"/>
</dbReference>
<sequence length="317" mass="36518">MQQIYQSENFKIVEKVFPEMTNSTRPQYGRVWMTFLRNSLIREMTFRGNLIITIVTRGFWFAAQLILFDIIYRNVNSINDWTREEYFAFMATGMLINAIVETFFMPNCANFSELIRNGNLDFVLLKPIDTQFLVSFEKVNLAMLNQVLLAGALLFYSMSQITDFDRGILTLQNLIQSGEWLTLLIISCQGAGQIIMYCLLLAIGVAFFYSLMIALASSSIWFGRNQGLYDFWFYITVFARYPRSIYSGSPTGELLRFAFSYVIPILLVVTVPARQLLSKALEPSWITLVSVFVTLALLFISRYIFNWSLNSYRSASS</sequence>
<evidence type="ECO:0008006" key="4">
    <source>
        <dbReference type="Google" id="ProtNLM"/>
    </source>
</evidence>
<keyword evidence="1" id="KW-1133">Transmembrane helix</keyword>
<evidence type="ECO:0000256" key="1">
    <source>
        <dbReference type="SAM" id="Phobius"/>
    </source>
</evidence>